<dbReference type="GO" id="GO:0016740">
    <property type="term" value="F:transferase activity"/>
    <property type="evidence" value="ECO:0007669"/>
    <property type="project" value="UniProtKB-KW"/>
</dbReference>
<proteinExistence type="predicted"/>
<sequence length="165" mass="18426">MEYGTKVTDTLTTMGQVRVEQLQEAVQEGFSSVLNLRVPNELGFWAGEQQVAESLGLCYAHIPLRLEHLEEAVIAQILRQLDQLPKPVLVHCAAGMRSTAIALLSTAIAERLTPEQTVEKAYAIGFHYIDNTLVSPQLKERFFDYVAQHSRAKRPAERHTEAQAA</sequence>
<organism evidence="2 3">
    <name type="scientific">Leptolyngbya subtilissima DQ-A4</name>
    <dbReference type="NCBI Taxonomy" id="2933933"/>
    <lineage>
        <taxon>Bacteria</taxon>
        <taxon>Bacillati</taxon>
        <taxon>Cyanobacteriota</taxon>
        <taxon>Cyanophyceae</taxon>
        <taxon>Leptolyngbyales</taxon>
        <taxon>Leptolyngbyaceae</taxon>
        <taxon>Leptolyngbya group</taxon>
        <taxon>Leptolyngbya</taxon>
    </lineage>
</organism>
<accession>A0ABV0JYX0</accession>
<reference evidence="2 3" key="1">
    <citation type="submission" date="2022-04" db="EMBL/GenBank/DDBJ databases">
        <title>Positive selection, recombination, and allopatry shape intraspecific diversity of widespread and dominant cyanobacteria.</title>
        <authorList>
            <person name="Wei J."/>
            <person name="Shu W."/>
            <person name="Hu C."/>
        </authorList>
    </citation>
    <scope>NUCLEOTIDE SEQUENCE [LARGE SCALE GENOMIC DNA]</scope>
    <source>
        <strain evidence="2 3">DQ-A4</strain>
    </source>
</reference>
<keyword evidence="3" id="KW-1185">Reference proteome</keyword>
<evidence type="ECO:0000259" key="1">
    <source>
        <dbReference type="Pfam" id="PF04273"/>
    </source>
</evidence>
<dbReference type="Pfam" id="PF04273">
    <property type="entry name" value="BLH_phosphatase"/>
    <property type="match status" value="1"/>
</dbReference>
<name>A0ABV0JYX0_9CYAN</name>
<dbReference type="Gene3D" id="3.90.190.10">
    <property type="entry name" value="Protein tyrosine phosphatase superfamily"/>
    <property type="match status" value="1"/>
</dbReference>
<dbReference type="InterPro" id="IPR029021">
    <property type="entry name" value="Prot-tyrosine_phosphatase-like"/>
</dbReference>
<feature type="domain" description="Beta-lactamase hydrolase-like protein phosphatase-like" evidence="1">
    <location>
        <begin position="7"/>
        <end position="108"/>
    </location>
</feature>
<gene>
    <name evidence="2" type="ORF">NC992_02395</name>
</gene>
<comment type="caution">
    <text evidence="2">The sequence shown here is derived from an EMBL/GenBank/DDBJ whole genome shotgun (WGS) entry which is preliminary data.</text>
</comment>
<dbReference type="InterPro" id="IPR005939">
    <property type="entry name" value="BLH_phosphatase-like"/>
</dbReference>
<evidence type="ECO:0000313" key="3">
    <source>
        <dbReference type="Proteomes" id="UP001482513"/>
    </source>
</evidence>
<dbReference type="Proteomes" id="UP001482513">
    <property type="component" value="Unassembled WGS sequence"/>
</dbReference>
<keyword evidence="2" id="KW-0808">Transferase</keyword>
<dbReference type="SUPFAM" id="SSF52799">
    <property type="entry name" value="(Phosphotyrosine protein) phosphatases II"/>
    <property type="match status" value="1"/>
</dbReference>
<dbReference type="RefSeq" id="WP_190698888.1">
    <property type="nucleotide sequence ID" value="NZ_JAMPKX010000001.1"/>
</dbReference>
<evidence type="ECO:0000313" key="2">
    <source>
        <dbReference type="EMBL" id="MEP0945711.1"/>
    </source>
</evidence>
<protein>
    <submittedName>
        <fullName evidence="2">Sulfur transferase domain-containing protein</fullName>
    </submittedName>
</protein>
<dbReference type="EMBL" id="JAMPKX010000001">
    <property type="protein sequence ID" value="MEP0945711.1"/>
    <property type="molecule type" value="Genomic_DNA"/>
</dbReference>